<dbReference type="RefSeq" id="WP_239672635.1">
    <property type="nucleotide sequence ID" value="NZ_CP049742.1"/>
</dbReference>
<reference evidence="1 2" key="1">
    <citation type="submission" date="2019-07" db="EMBL/GenBank/DDBJ databases">
        <title>Genome sequence of 2 isolates from Red Sea Mangroves.</title>
        <authorList>
            <person name="Sefrji F."/>
            <person name="Michoud G."/>
            <person name="Merlino G."/>
            <person name="Daffonchio D."/>
        </authorList>
    </citation>
    <scope>NUCLEOTIDE SEQUENCE [LARGE SCALE GENOMIC DNA]</scope>
    <source>
        <strain evidence="1 2">R1DC41</strain>
    </source>
</reference>
<dbReference type="EMBL" id="CP049742">
    <property type="protein sequence ID" value="QPC47954.1"/>
    <property type="molecule type" value="Genomic_DNA"/>
</dbReference>
<keyword evidence="2" id="KW-1185">Reference proteome</keyword>
<name>A0A7S8CDE9_9BACI</name>
<dbReference type="AlphaFoldDB" id="A0A7S8CDE9"/>
<gene>
    <name evidence="1" type="ORF">G8O30_13815</name>
</gene>
<organism evidence="1 2">
    <name type="scientific">Mangrovibacillus cuniculi</name>
    <dbReference type="NCBI Taxonomy" id="2593652"/>
    <lineage>
        <taxon>Bacteria</taxon>
        <taxon>Bacillati</taxon>
        <taxon>Bacillota</taxon>
        <taxon>Bacilli</taxon>
        <taxon>Bacillales</taxon>
        <taxon>Bacillaceae</taxon>
        <taxon>Mangrovibacillus</taxon>
    </lineage>
</organism>
<proteinExistence type="predicted"/>
<protein>
    <submittedName>
        <fullName evidence="1">YaaL family protein</fullName>
    </submittedName>
</protein>
<dbReference type="KEGG" id="mcui:G8O30_13815"/>
<dbReference type="InterPro" id="IPR019644">
    <property type="entry name" value="DUF2508"/>
</dbReference>
<sequence length="74" mass="8891">MFFRQKQKLKKEYDEKLLLLLEDAREDWVRKKDLLSRTFEYNEGLSSETNVAESIYFFLFKEAKHRNIRAGGGD</sequence>
<accession>A0A7S8CDE9</accession>
<dbReference type="Pfam" id="PF10704">
    <property type="entry name" value="DUF2508"/>
    <property type="match status" value="1"/>
</dbReference>
<evidence type="ECO:0000313" key="2">
    <source>
        <dbReference type="Proteomes" id="UP000593626"/>
    </source>
</evidence>
<dbReference type="Proteomes" id="UP000593626">
    <property type="component" value="Chromosome"/>
</dbReference>
<evidence type="ECO:0000313" key="1">
    <source>
        <dbReference type="EMBL" id="QPC47954.1"/>
    </source>
</evidence>